<sequence length="172" mass="20211">MEIKKPLSDRKTLKFSFGEIKPFKFLNLTIFWILFNVAAMYLLYTNGVIQQNSQLGIVIQVGFSLFWLPGIYLYFTYRKENFNSVLILNTKDELVEYKAENKKLKFNKSEIQSCYLVESRSILAPWSTFKYFRIRLNDGKSICITCLLTNVHEIINLMNVEFIYNKSSVPTL</sequence>
<keyword evidence="1" id="KW-1133">Transmembrane helix</keyword>
<evidence type="ECO:0000256" key="1">
    <source>
        <dbReference type="SAM" id="Phobius"/>
    </source>
</evidence>
<dbReference type="EMBL" id="HBGY01014355">
    <property type="protein sequence ID" value="CAD9577168.1"/>
    <property type="molecule type" value="Transcribed_RNA"/>
</dbReference>
<gene>
    <name evidence="3" type="ORF">LDAN0321_LOCUS9294</name>
</gene>
<evidence type="ECO:0000259" key="2">
    <source>
        <dbReference type="Pfam" id="PF26566"/>
    </source>
</evidence>
<feature type="transmembrane region" description="Helical" evidence="1">
    <location>
        <begin position="25"/>
        <end position="44"/>
    </location>
</feature>
<evidence type="ECO:0000313" key="3">
    <source>
        <dbReference type="EMBL" id="CAD9577168.1"/>
    </source>
</evidence>
<feature type="domain" description="PH" evidence="2">
    <location>
        <begin position="22"/>
        <end position="155"/>
    </location>
</feature>
<organism evidence="3">
    <name type="scientific">Leptocylindrus danicus</name>
    <dbReference type="NCBI Taxonomy" id="163516"/>
    <lineage>
        <taxon>Eukaryota</taxon>
        <taxon>Sar</taxon>
        <taxon>Stramenopiles</taxon>
        <taxon>Ochrophyta</taxon>
        <taxon>Bacillariophyta</taxon>
        <taxon>Coscinodiscophyceae</taxon>
        <taxon>Chaetocerotophycidae</taxon>
        <taxon>Leptocylindrales</taxon>
        <taxon>Leptocylindraceae</taxon>
        <taxon>Leptocylindrus</taxon>
    </lineage>
</organism>
<keyword evidence="1" id="KW-0812">Transmembrane</keyword>
<feature type="transmembrane region" description="Helical" evidence="1">
    <location>
        <begin position="56"/>
        <end position="75"/>
    </location>
</feature>
<reference evidence="3" key="1">
    <citation type="submission" date="2021-01" db="EMBL/GenBank/DDBJ databases">
        <authorList>
            <person name="Corre E."/>
            <person name="Pelletier E."/>
            <person name="Niang G."/>
            <person name="Scheremetjew M."/>
            <person name="Finn R."/>
            <person name="Kale V."/>
            <person name="Holt S."/>
            <person name="Cochrane G."/>
            <person name="Meng A."/>
            <person name="Brown T."/>
            <person name="Cohen L."/>
        </authorList>
    </citation>
    <scope>NUCLEOTIDE SEQUENCE</scope>
    <source>
        <strain evidence="3">B650</strain>
    </source>
</reference>
<dbReference type="Pfam" id="PF26566">
    <property type="entry name" value="PH_40"/>
    <property type="match status" value="1"/>
</dbReference>
<keyword evidence="1" id="KW-0472">Membrane</keyword>
<proteinExistence type="predicted"/>
<name>A0A7S2P5F2_9STRA</name>
<dbReference type="AlphaFoldDB" id="A0A7S2P5F2"/>
<protein>
    <recommendedName>
        <fullName evidence="2">PH domain-containing protein</fullName>
    </recommendedName>
</protein>
<accession>A0A7S2P5F2</accession>
<dbReference type="InterPro" id="IPR058916">
    <property type="entry name" value="PH_40"/>
</dbReference>